<dbReference type="InterPro" id="IPR003903">
    <property type="entry name" value="UIM_dom"/>
</dbReference>
<dbReference type="InterPro" id="IPR039785">
    <property type="entry name" value="MINY3/4"/>
</dbReference>
<feature type="region of interest" description="Disordered" evidence="2">
    <location>
        <begin position="383"/>
        <end position="409"/>
    </location>
</feature>
<dbReference type="GO" id="GO:0071108">
    <property type="term" value="P:protein K48-linked deubiquitination"/>
    <property type="evidence" value="ECO:0007669"/>
    <property type="project" value="InterPro"/>
</dbReference>
<feature type="compositionally biased region" description="Low complexity" evidence="2">
    <location>
        <begin position="184"/>
        <end position="203"/>
    </location>
</feature>
<feature type="region of interest" description="Disordered" evidence="2">
    <location>
        <begin position="1"/>
        <end position="120"/>
    </location>
</feature>
<dbReference type="AlphaFoldDB" id="A0AAD2FMJ6"/>
<dbReference type="PANTHER" id="PTHR12473:SF8">
    <property type="entry name" value="UBIQUITIN CARBOXYL-TERMINAL HYDROLASE MINDY-4-RELATED"/>
    <property type="match status" value="1"/>
</dbReference>
<dbReference type="GO" id="GO:1990380">
    <property type="term" value="F:K48-linked deubiquitinase activity"/>
    <property type="evidence" value="ECO:0007669"/>
    <property type="project" value="InterPro"/>
</dbReference>
<feature type="compositionally biased region" description="Basic and acidic residues" evidence="2">
    <location>
        <begin position="33"/>
        <end position="49"/>
    </location>
</feature>
<organism evidence="4 5">
    <name type="scientific">Cylindrotheca closterium</name>
    <dbReference type="NCBI Taxonomy" id="2856"/>
    <lineage>
        <taxon>Eukaryota</taxon>
        <taxon>Sar</taxon>
        <taxon>Stramenopiles</taxon>
        <taxon>Ochrophyta</taxon>
        <taxon>Bacillariophyta</taxon>
        <taxon>Bacillariophyceae</taxon>
        <taxon>Bacillariophycidae</taxon>
        <taxon>Bacillariales</taxon>
        <taxon>Bacillariaceae</taxon>
        <taxon>Cylindrotheca</taxon>
    </lineage>
</organism>
<reference evidence="4" key="1">
    <citation type="submission" date="2023-08" db="EMBL/GenBank/DDBJ databases">
        <authorList>
            <person name="Audoor S."/>
            <person name="Bilcke G."/>
        </authorList>
    </citation>
    <scope>NUCLEOTIDE SEQUENCE</scope>
</reference>
<evidence type="ECO:0000313" key="5">
    <source>
        <dbReference type="Proteomes" id="UP001295423"/>
    </source>
</evidence>
<feature type="domain" description="Deubiquitinating enzyme MINDY-3/4 conserved" evidence="3">
    <location>
        <begin position="249"/>
        <end position="701"/>
    </location>
</feature>
<evidence type="ECO:0000259" key="3">
    <source>
        <dbReference type="SMART" id="SM01174"/>
    </source>
</evidence>
<evidence type="ECO:0000313" key="4">
    <source>
        <dbReference type="EMBL" id="CAJ1945896.1"/>
    </source>
</evidence>
<dbReference type="SMART" id="SM01174">
    <property type="entry name" value="DUF4205"/>
    <property type="match status" value="1"/>
</dbReference>
<dbReference type="GO" id="GO:0006508">
    <property type="term" value="P:proteolysis"/>
    <property type="evidence" value="ECO:0007669"/>
    <property type="project" value="UniProtKB-KW"/>
</dbReference>
<feature type="compositionally biased region" description="Low complexity" evidence="2">
    <location>
        <begin position="67"/>
        <end position="78"/>
    </location>
</feature>
<sequence>MQDSKSGGQSLGGGGTSSDNGGSASAPLTAQEVRNRRLAALERFDKKPAPVEQSAFPTTPRPPTPPRASHTTSSSHTAMKPNKAAPVPIDDEDSKPAAIPDDTTTDQQKKTAAISFDDHPMTITAGEADYEDEDQALQAALAMSLAESSRSSQQQQQQMHSRVVELDEHEQLAAALKLSMAGVSSGSATTGSISPSDSNSQSSVVPMDINSPTKKSPFQPVLTDEDRWSQDVKDVMETTVQPCNILDFHCIMWDPSVTTRNDQQRWLKQGIKFKVDDSPLPEAKDSLLAAMLTNNSWGLTQVHGGPCGVLASLQAEFLRLLLFGPRKVDSNAAQLYSIDFPATLSNRLVKNKPDLSPTLLRQGLALAMGMVLARASMKASATLADDHTTNDEKGNDQGESQVSSPEHYAKEPKVTLAMPKATMDHDLDWADLDPWSADKGIGLSETIVTYTVSLPIETTANKRPKLSSTSAAAAKEEMEKADEEEKQTIKELARRTAKFLLETNLIEWFQRDGGILLFVASLAFSRGIPNVQGDMDDTTAKLTSSFGHCSQELINLLLTGQAVSNVFDHTLRPSGELICRGIQLKPDIGYLSALEAMRYLEVGGYYKTPKYPIWVVGSTSHFTVMFGDAACLQESSSDVLLEKVRRAFKRMEGGAEENGFIQSQQLGQFLKSLDLNIADHNVQTLAATMEVHGAGIILWEDLWKRTSRLLTGASLEAVLSDDADNGAASQTAMVTTPAAAPEQLSDEELARRLQAEWNGEPVVLPPAPAPAPAAQRKEEYGKTFQMYHYNGLRGGNLRCFRVTRLSADEAIGASVSLASGQSSIPMMVDSGSLEDVLRCKWPSCKIDWMGNAQPSID</sequence>
<comment type="caution">
    <text evidence="4">The sequence shown here is derived from an EMBL/GenBank/DDBJ whole genome shotgun (WGS) entry which is preliminary data.</text>
</comment>
<feature type="region of interest" description="Disordered" evidence="2">
    <location>
        <begin position="184"/>
        <end position="220"/>
    </location>
</feature>
<dbReference type="PROSITE" id="PS50330">
    <property type="entry name" value="UIM"/>
    <property type="match status" value="1"/>
</dbReference>
<evidence type="ECO:0000256" key="1">
    <source>
        <dbReference type="ARBA" id="ARBA00011074"/>
    </source>
</evidence>
<comment type="similarity">
    <text evidence="1">Belongs to the MINDY deubiquitinase family. FAM188 subfamily.</text>
</comment>
<dbReference type="InterPro" id="IPR025257">
    <property type="entry name" value="MINDY-3/4_CD"/>
</dbReference>
<evidence type="ECO:0000256" key="2">
    <source>
        <dbReference type="SAM" id="MobiDB-lite"/>
    </source>
</evidence>
<dbReference type="Proteomes" id="UP001295423">
    <property type="component" value="Unassembled WGS sequence"/>
</dbReference>
<keyword evidence="5" id="KW-1185">Reference proteome</keyword>
<accession>A0AAD2FMJ6</accession>
<dbReference type="SMART" id="SM00726">
    <property type="entry name" value="UIM"/>
    <property type="match status" value="2"/>
</dbReference>
<proteinExistence type="inferred from homology"/>
<name>A0AAD2FMJ6_9STRA</name>
<protein>
    <recommendedName>
        <fullName evidence="3">Deubiquitinating enzyme MINDY-3/4 conserved domain-containing protein</fullName>
    </recommendedName>
</protein>
<gene>
    <name evidence="4" type="ORF">CYCCA115_LOCUS10038</name>
</gene>
<dbReference type="PANTHER" id="PTHR12473">
    <property type="entry name" value="UBIQUITIN CARBOXYL-TERMINAL HYDROLASE MINDY-4-RELATED"/>
    <property type="match status" value="1"/>
</dbReference>
<dbReference type="GO" id="GO:0004843">
    <property type="term" value="F:cysteine-type deubiquitinase activity"/>
    <property type="evidence" value="ECO:0007669"/>
    <property type="project" value="UniProtKB-EC"/>
</dbReference>
<feature type="compositionally biased region" description="Basic and acidic residues" evidence="2">
    <location>
        <begin position="384"/>
        <end position="396"/>
    </location>
</feature>
<dbReference type="Pfam" id="PF13898">
    <property type="entry name" value="MINDY-3_4_CD"/>
    <property type="match status" value="1"/>
</dbReference>
<dbReference type="Pfam" id="PF02809">
    <property type="entry name" value="UIM"/>
    <property type="match status" value="2"/>
</dbReference>
<dbReference type="EMBL" id="CAKOGP040001557">
    <property type="protein sequence ID" value="CAJ1945896.1"/>
    <property type="molecule type" value="Genomic_DNA"/>
</dbReference>
<feature type="region of interest" description="Disordered" evidence="2">
    <location>
        <begin position="462"/>
        <end position="482"/>
    </location>
</feature>